<keyword evidence="3" id="KW-0436">Ligase</keyword>
<evidence type="ECO:0000313" key="4">
    <source>
        <dbReference type="Proteomes" id="UP000255355"/>
    </source>
</evidence>
<comment type="similarity">
    <text evidence="1">Belongs to the ATP-dependent AMP-binding enzyme family.</text>
</comment>
<dbReference type="Gene3D" id="3.30.300.30">
    <property type="match status" value="1"/>
</dbReference>
<dbReference type="PANTHER" id="PTHR22754:SF32">
    <property type="entry name" value="DISCO-INTERACTING PROTEIN 2"/>
    <property type="match status" value="1"/>
</dbReference>
<dbReference type="GO" id="GO:0006633">
    <property type="term" value="P:fatty acid biosynthetic process"/>
    <property type="evidence" value="ECO:0007669"/>
    <property type="project" value="TreeGrafter"/>
</dbReference>
<keyword evidence="4" id="KW-1185">Reference proteome</keyword>
<gene>
    <name evidence="3" type="ORF">DFR68_105223</name>
</gene>
<name>A0A370H3G2_9NOCA</name>
<dbReference type="SUPFAM" id="SSF56801">
    <property type="entry name" value="Acetyl-CoA synthetase-like"/>
    <property type="match status" value="1"/>
</dbReference>
<reference evidence="3 4" key="1">
    <citation type="submission" date="2018-07" db="EMBL/GenBank/DDBJ databases">
        <title>Genomic Encyclopedia of Type Strains, Phase IV (KMG-IV): sequencing the most valuable type-strain genomes for metagenomic binning, comparative biology and taxonomic classification.</title>
        <authorList>
            <person name="Goeker M."/>
        </authorList>
    </citation>
    <scope>NUCLEOTIDE SEQUENCE [LARGE SCALE GENOMIC DNA]</scope>
    <source>
        <strain evidence="3 4">DSM 44952</strain>
    </source>
</reference>
<feature type="domain" description="AMP-dependent synthetase/ligase" evidence="2">
    <location>
        <begin position="32"/>
        <end position="400"/>
    </location>
</feature>
<dbReference type="GO" id="GO:0016874">
    <property type="term" value="F:ligase activity"/>
    <property type="evidence" value="ECO:0007669"/>
    <property type="project" value="UniProtKB-KW"/>
</dbReference>
<dbReference type="InterPro" id="IPR045851">
    <property type="entry name" value="AMP-bd_C_sf"/>
</dbReference>
<dbReference type="GO" id="GO:0005886">
    <property type="term" value="C:plasma membrane"/>
    <property type="evidence" value="ECO:0007669"/>
    <property type="project" value="TreeGrafter"/>
</dbReference>
<dbReference type="STRING" id="1210089.GCA_001613165_02562"/>
<proteinExistence type="inferred from homology"/>
<protein>
    <submittedName>
        <fullName evidence="3">Acyl-CoA synthetase (AMP-forming)/AMP-acid ligase II</fullName>
    </submittedName>
</protein>
<sequence length="544" mass="58095">MTTAATYRTAVELVEALAESSGDITFPDGAPRLAHTDLPPLAQGAARLLRDEGVRPGSVVGVLTATEPSFFPALFGVLAAGAAVSVLPTPLLDPASAADRLAPIIDVAGMRELVVTAPFRPTAEALCALRPGLRVLDLSAPEPAAHPPARLVRPDDPAVVQFTSGSTARPKGVVLTHSQLLSGITAIVSQLRATPDDVFAQWVPLFHDLGLIGALTALATPAPSHLFGPLGFIRNPERLLEYLADRGVTICTGPNFGYERMIGAEPRIHPGGLGRWRLAINGGETVTPRTVRRFRETFEPSGVADAAMYPCYGMAEATLAITMPEPGEEPATASVHRRHLNPGRPVVRVADDHPDATEFVALGRPVLGMRVRIVHGDRVLPEGTLGEIEIRGDAVTSGYLNDDTATAAAFHDGWLRTGDLGFQLDGQLYVVGRIKEMIVVHGRNFYPADVENVARSVAGVHHGHAVAFADARHEQIVVVAECAEPSDDRLGADIEAAVSERLGLAAVRARLVGRNRLPRTTSGKWKRLEIQRLHTPESLERSRS</sequence>
<dbReference type="AlphaFoldDB" id="A0A370H3G2"/>
<evidence type="ECO:0000256" key="1">
    <source>
        <dbReference type="ARBA" id="ARBA00006432"/>
    </source>
</evidence>
<organism evidence="3 4">
    <name type="scientific">Nocardia mexicana</name>
    <dbReference type="NCBI Taxonomy" id="279262"/>
    <lineage>
        <taxon>Bacteria</taxon>
        <taxon>Bacillati</taxon>
        <taxon>Actinomycetota</taxon>
        <taxon>Actinomycetes</taxon>
        <taxon>Mycobacteriales</taxon>
        <taxon>Nocardiaceae</taxon>
        <taxon>Nocardia</taxon>
    </lineage>
</organism>
<evidence type="ECO:0000313" key="3">
    <source>
        <dbReference type="EMBL" id="RDI50746.1"/>
    </source>
</evidence>
<dbReference type="Pfam" id="PF00501">
    <property type="entry name" value="AMP-binding"/>
    <property type="match status" value="1"/>
</dbReference>
<dbReference type="EMBL" id="QQAZ01000005">
    <property type="protein sequence ID" value="RDI50746.1"/>
    <property type="molecule type" value="Genomic_DNA"/>
</dbReference>
<comment type="caution">
    <text evidence="3">The sequence shown here is derived from an EMBL/GenBank/DDBJ whole genome shotgun (WGS) entry which is preliminary data.</text>
</comment>
<dbReference type="Gene3D" id="3.40.50.12780">
    <property type="entry name" value="N-terminal domain of ligase-like"/>
    <property type="match status" value="1"/>
</dbReference>
<evidence type="ECO:0000259" key="2">
    <source>
        <dbReference type="Pfam" id="PF00501"/>
    </source>
</evidence>
<accession>A0A370H3G2</accession>
<dbReference type="GO" id="GO:0070566">
    <property type="term" value="F:adenylyltransferase activity"/>
    <property type="evidence" value="ECO:0007669"/>
    <property type="project" value="TreeGrafter"/>
</dbReference>
<dbReference type="Proteomes" id="UP000255355">
    <property type="component" value="Unassembled WGS sequence"/>
</dbReference>
<dbReference type="RefSeq" id="WP_068018621.1">
    <property type="nucleotide sequence ID" value="NZ_QQAZ01000005.1"/>
</dbReference>
<dbReference type="PANTHER" id="PTHR22754">
    <property type="entry name" value="DISCO-INTERACTING PROTEIN 2 DIP2 -RELATED"/>
    <property type="match status" value="1"/>
</dbReference>
<dbReference type="InterPro" id="IPR042099">
    <property type="entry name" value="ANL_N_sf"/>
</dbReference>
<dbReference type="InterPro" id="IPR000873">
    <property type="entry name" value="AMP-dep_synth/lig_dom"/>
</dbReference>